<proteinExistence type="predicted"/>
<accession>A0AAD5P4Y5</accession>
<sequence length="85" mass="9254">MPMKSFSSAPLLKSQQACSYVNRMLVKASFLAYSHRDALSAELTKVDGDLTVASNFAGHLAGELKVAQEDLEKEQGKTSTAYTRI</sequence>
<reference evidence="1 2" key="1">
    <citation type="journal article" date="2022" name="Plant J.">
        <title>Strategies of tolerance reflected in two North American maple genomes.</title>
        <authorList>
            <person name="McEvoy S.L."/>
            <person name="Sezen U.U."/>
            <person name="Trouern-Trend A."/>
            <person name="McMahon S.M."/>
            <person name="Schaberg P.G."/>
            <person name="Yang J."/>
            <person name="Wegrzyn J.L."/>
            <person name="Swenson N.G."/>
        </authorList>
    </citation>
    <scope>NUCLEOTIDE SEQUENCE [LARGE SCALE GENOMIC DNA]</scope>
    <source>
        <strain evidence="1">91603</strain>
    </source>
</reference>
<comment type="caution">
    <text evidence="1">The sequence shown here is derived from an EMBL/GenBank/DDBJ whole genome shotgun (WGS) entry which is preliminary data.</text>
</comment>
<keyword evidence="2" id="KW-1185">Reference proteome</keyword>
<evidence type="ECO:0000313" key="1">
    <source>
        <dbReference type="EMBL" id="KAI9199101.1"/>
    </source>
</evidence>
<dbReference type="Proteomes" id="UP001064489">
    <property type="component" value="Chromosome 13"/>
</dbReference>
<organism evidence="1 2">
    <name type="scientific">Acer negundo</name>
    <name type="common">Box elder</name>
    <dbReference type="NCBI Taxonomy" id="4023"/>
    <lineage>
        <taxon>Eukaryota</taxon>
        <taxon>Viridiplantae</taxon>
        <taxon>Streptophyta</taxon>
        <taxon>Embryophyta</taxon>
        <taxon>Tracheophyta</taxon>
        <taxon>Spermatophyta</taxon>
        <taxon>Magnoliopsida</taxon>
        <taxon>eudicotyledons</taxon>
        <taxon>Gunneridae</taxon>
        <taxon>Pentapetalae</taxon>
        <taxon>rosids</taxon>
        <taxon>malvids</taxon>
        <taxon>Sapindales</taxon>
        <taxon>Sapindaceae</taxon>
        <taxon>Hippocastanoideae</taxon>
        <taxon>Acereae</taxon>
        <taxon>Acer</taxon>
    </lineage>
</organism>
<evidence type="ECO:0000313" key="2">
    <source>
        <dbReference type="Proteomes" id="UP001064489"/>
    </source>
</evidence>
<dbReference type="AlphaFoldDB" id="A0AAD5P4Y5"/>
<protein>
    <submittedName>
        <fullName evidence="1">Uncharacterized protein</fullName>
    </submittedName>
</protein>
<gene>
    <name evidence="1" type="ORF">LWI28_027539</name>
</gene>
<dbReference type="EMBL" id="JAJSOW010000002">
    <property type="protein sequence ID" value="KAI9199101.1"/>
    <property type="molecule type" value="Genomic_DNA"/>
</dbReference>
<name>A0AAD5P4Y5_ACENE</name>